<dbReference type="EMBL" id="BLXT01005502">
    <property type="protein sequence ID" value="GFO23133.1"/>
    <property type="molecule type" value="Genomic_DNA"/>
</dbReference>
<organism evidence="1 2">
    <name type="scientific">Plakobranchus ocellatus</name>
    <dbReference type="NCBI Taxonomy" id="259542"/>
    <lineage>
        <taxon>Eukaryota</taxon>
        <taxon>Metazoa</taxon>
        <taxon>Spiralia</taxon>
        <taxon>Lophotrochozoa</taxon>
        <taxon>Mollusca</taxon>
        <taxon>Gastropoda</taxon>
        <taxon>Heterobranchia</taxon>
        <taxon>Euthyneura</taxon>
        <taxon>Panpulmonata</taxon>
        <taxon>Sacoglossa</taxon>
        <taxon>Placobranchoidea</taxon>
        <taxon>Plakobranchidae</taxon>
        <taxon>Plakobranchus</taxon>
    </lineage>
</organism>
<keyword evidence="2" id="KW-1185">Reference proteome</keyword>
<dbReference type="AlphaFoldDB" id="A0AAV4BV95"/>
<accession>A0AAV4BV95</accession>
<proteinExistence type="predicted"/>
<gene>
    <name evidence="1" type="ORF">PoB_004963800</name>
</gene>
<comment type="caution">
    <text evidence="1">The sequence shown here is derived from an EMBL/GenBank/DDBJ whole genome shotgun (WGS) entry which is preliminary data.</text>
</comment>
<protein>
    <submittedName>
        <fullName evidence="1">Uncharacterized protein</fullName>
    </submittedName>
</protein>
<name>A0AAV4BV95_9GAST</name>
<dbReference type="Proteomes" id="UP000735302">
    <property type="component" value="Unassembled WGS sequence"/>
</dbReference>
<evidence type="ECO:0000313" key="2">
    <source>
        <dbReference type="Proteomes" id="UP000735302"/>
    </source>
</evidence>
<sequence length="107" mass="11978">MNSDSRGEVTVGIESIVEAVAVCDSSCNSLSRFDRSGDIGREWNVSPAFVAVSISEEDKLYRPSFKIQVHSGYHRRQIENTAQFTQTLPIFNLKGFLERLGERLAVI</sequence>
<evidence type="ECO:0000313" key="1">
    <source>
        <dbReference type="EMBL" id="GFO23133.1"/>
    </source>
</evidence>
<reference evidence="1 2" key="1">
    <citation type="journal article" date="2021" name="Elife">
        <title>Chloroplast acquisition without the gene transfer in kleptoplastic sea slugs, Plakobranchus ocellatus.</title>
        <authorList>
            <person name="Maeda T."/>
            <person name="Takahashi S."/>
            <person name="Yoshida T."/>
            <person name="Shimamura S."/>
            <person name="Takaki Y."/>
            <person name="Nagai Y."/>
            <person name="Toyoda A."/>
            <person name="Suzuki Y."/>
            <person name="Arimoto A."/>
            <person name="Ishii H."/>
            <person name="Satoh N."/>
            <person name="Nishiyama T."/>
            <person name="Hasebe M."/>
            <person name="Maruyama T."/>
            <person name="Minagawa J."/>
            <person name="Obokata J."/>
            <person name="Shigenobu S."/>
        </authorList>
    </citation>
    <scope>NUCLEOTIDE SEQUENCE [LARGE SCALE GENOMIC DNA]</scope>
</reference>